<name>A0A934PYV3_9BURK</name>
<dbReference type="RefSeq" id="WP_200786046.1">
    <property type="nucleotide sequence ID" value="NZ_JAEDAO010000001.1"/>
</dbReference>
<sequence>MQRRSFAIALATTPVLVLPPAFVHAQALASLTDADATKGLKTALELGATTAVKLLGKQDGFWANPKVRIPLPDALQQASKLLKAMGRKQQVQDLELAINRAAENAVPLAKNLLVNAVKTMSVTDAKNILTGGETSVTTFFADRTRSPLTTQFLPVVKQATSKVGLAAKYDQLAGQAAGIGLLRKEDASIDQYVTRKALDGLYLVIGDEEKKIRRDPVGTGSAILEKVFGAIR</sequence>
<evidence type="ECO:0000313" key="3">
    <source>
        <dbReference type="Proteomes" id="UP000617041"/>
    </source>
</evidence>
<evidence type="ECO:0000313" key="2">
    <source>
        <dbReference type="EMBL" id="MBK0391212.1"/>
    </source>
</evidence>
<dbReference type="EMBL" id="JAEDAO010000001">
    <property type="protein sequence ID" value="MBK0391212.1"/>
    <property type="molecule type" value="Genomic_DNA"/>
</dbReference>
<dbReference type="AlphaFoldDB" id="A0A934PYV3"/>
<proteinExistence type="predicted"/>
<evidence type="ECO:0000256" key="1">
    <source>
        <dbReference type="SAM" id="SignalP"/>
    </source>
</evidence>
<dbReference type="InterPro" id="IPR025245">
    <property type="entry name" value="DUF4197"/>
</dbReference>
<keyword evidence="3" id="KW-1185">Reference proteome</keyword>
<keyword evidence="1" id="KW-0732">Signal</keyword>
<protein>
    <submittedName>
        <fullName evidence="2">DUF4197 domain-containing protein</fullName>
    </submittedName>
</protein>
<dbReference type="Proteomes" id="UP000617041">
    <property type="component" value="Unassembled WGS sequence"/>
</dbReference>
<feature type="signal peptide" evidence="1">
    <location>
        <begin position="1"/>
        <end position="25"/>
    </location>
</feature>
<feature type="chain" id="PRO_5037073993" evidence="1">
    <location>
        <begin position="26"/>
        <end position="232"/>
    </location>
</feature>
<organism evidence="2 3">
    <name type="scientific">Ramlibacter algicola</name>
    <dbReference type="NCBI Taxonomy" id="2795217"/>
    <lineage>
        <taxon>Bacteria</taxon>
        <taxon>Pseudomonadati</taxon>
        <taxon>Pseudomonadota</taxon>
        <taxon>Betaproteobacteria</taxon>
        <taxon>Burkholderiales</taxon>
        <taxon>Comamonadaceae</taxon>
        <taxon>Ramlibacter</taxon>
    </lineage>
</organism>
<comment type="caution">
    <text evidence="2">The sequence shown here is derived from an EMBL/GenBank/DDBJ whole genome shotgun (WGS) entry which is preliminary data.</text>
</comment>
<accession>A0A934PYV3</accession>
<gene>
    <name evidence="2" type="ORF">I8E28_01295</name>
</gene>
<reference evidence="2" key="1">
    <citation type="submission" date="2020-12" db="EMBL/GenBank/DDBJ databases">
        <title>Ramlibacter sp. nov., isolated from a freshwater alga, Cryptomonas.</title>
        <authorList>
            <person name="Kim H.M."/>
            <person name="Jeon C.O."/>
        </authorList>
    </citation>
    <scope>NUCLEOTIDE SEQUENCE</scope>
    <source>
        <strain evidence="2">CrO1</strain>
    </source>
</reference>
<dbReference type="Pfam" id="PF13852">
    <property type="entry name" value="DUF4197"/>
    <property type="match status" value="1"/>
</dbReference>